<dbReference type="SMART" id="SM00612">
    <property type="entry name" value="Kelch"/>
    <property type="match status" value="4"/>
</dbReference>
<evidence type="ECO:0000256" key="3">
    <source>
        <dbReference type="ARBA" id="ARBA00022771"/>
    </source>
</evidence>
<feature type="compositionally biased region" description="Low complexity" evidence="6">
    <location>
        <begin position="612"/>
        <end position="625"/>
    </location>
</feature>
<evidence type="ECO:0000256" key="6">
    <source>
        <dbReference type="SAM" id="MobiDB-lite"/>
    </source>
</evidence>
<keyword evidence="3" id="KW-0479">Metal-binding</keyword>
<keyword evidence="3" id="KW-0863">Zinc-finger</keyword>
<dbReference type="Proteomes" id="UP000005237">
    <property type="component" value="Unassembled WGS sequence"/>
</dbReference>
<dbReference type="InterPro" id="IPR001841">
    <property type="entry name" value="Znf_RING"/>
</dbReference>
<evidence type="ECO:0000313" key="8">
    <source>
        <dbReference type="EnsemblMetazoa" id="CJA09913b.1"/>
    </source>
</evidence>
<dbReference type="SUPFAM" id="SSF117281">
    <property type="entry name" value="Kelch motif"/>
    <property type="match status" value="1"/>
</dbReference>
<dbReference type="PRINTS" id="PR00501">
    <property type="entry name" value="KELCHREPEAT"/>
</dbReference>
<organism evidence="8 9">
    <name type="scientific">Caenorhabditis japonica</name>
    <dbReference type="NCBI Taxonomy" id="281687"/>
    <lineage>
        <taxon>Eukaryota</taxon>
        <taxon>Metazoa</taxon>
        <taxon>Ecdysozoa</taxon>
        <taxon>Nematoda</taxon>
        <taxon>Chromadorea</taxon>
        <taxon>Rhabditida</taxon>
        <taxon>Rhabditina</taxon>
        <taxon>Rhabditomorpha</taxon>
        <taxon>Rhabditoidea</taxon>
        <taxon>Rhabditidae</taxon>
        <taxon>Peloderinae</taxon>
        <taxon>Caenorhabditis</taxon>
    </lineage>
</organism>
<keyword evidence="5" id="KW-0175">Coiled coil</keyword>
<dbReference type="Pfam" id="PF14634">
    <property type="entry name" value="zf-RING_5"/>
    <property type="match status" value="1"/>
</dbReference>
<dbReference type="PANTHER" id="PTHR46260">
    <property type="entry name" value="RING-TYPE DOMAIN-CONTAINING PROTEIN"/>
    <property type="match status" value="1"/>
</dbReference>
<evidence type="ECO:0000256" key="2">
    <source>
        <dbReference type="ARBA" id="ARBA00022737"/>
    </source>
</evidence>
<reference evidence="8" key="2">
    <citation type="submission" date="2022-06" db="UniProtKB">
        <authorList>
            <consortium name="EnsemblMetazoa"/>
        </authorList>
    </citation>
    <scope>IDENTIFICATION</scope>
    <source>
        <strain evidence="8">DF5081</strain>
    </source>
</reference>
<dbReference type="EnsemblMetazoa" id="CJA09913b.1">
    <property type="protein sequence ID" value="CJA09913b.1"/>
    <property type="gene ID" value="WBGene00129117"/>
</dbReference>
<keyword evidence="2" id="KW-0677">Repeat</keyword>
<keyword evidence="9" id="KW-1185">Reference proteome</keyword>
<protein>
    <recommendedName>
        <fullName evidence="7">RING-type domain-containing protein</fullName>
    </recommendedName>
</protein>
<dbReference type="InterPro" id="IPR006652">
    <property type="entry name" value="Kelch_1"/>
</dbReference>
<evidence type="ECO:0000256" key="4">
    <source>
        <dbReference type="ARBA" id="ARBA00022833"/>
    </source>
</evidence>
<evidence type="ECO:0000313" key="9">
    <source>
        <dbReference type="Proteomes" id="UP000005237"/>
    </source>
</evidence>
<evidence type="ECO:0000256" key="1">
    <source>
        <dbReference type="ARBA" id="ARBA00022441"/>
    </source>
</evidence>
<evidence type="ECO:0000256" key="5">
    <source>
        <dbReference type="SAM" id="Coils"/>
    </source>
</evidence>
<dbReference type="Gene3D" id="2.120.10.80">
    <property type="entry name" value="Kelch-type beta propeller"/>
    <property type="match status" value="1"/>
</dbReference>
<feature type="region of interest" description="Disordered" evidence="6">
    <location>
        <begin position="605"/>
        <end position="625"/>
    </location>
</feature>
<dbReference type="AlphaFoldDB" id="A0A8R1HUA2"/>
<dbReference type="PANTHER" id="PTHR46260:SF3">
    <property type="entry name" value="RING-TYPE DOMAIN-CONTAINING PROTEIN"/>
    <property type="match status" value="1"/>
</dbReference>
<accession>A0A8R1HUA2</accession>
<name>A0A8R1HUA2_CAEJA</name>
<sequence>MEIFQVFVKNWSFCQFGAYIVFSIDLRLRLPFGPIFVRPVCPFVRPSAVRPPSVRFVRGSSGSSDTESRKPCIGTCGHSICEGCKHRMASAKCPQCNRDEAFAITTINYQVLELIKHFKSLQLPGEGGLSRALVDSSKSLEEGICSECTLLSRNLRICVTCAKKDGVLDVDKETKKPVLIIGDEDVDDPLRKVKERAICGDCALDGQQHEGHKTIKLSVLKENVEDRALKTVKEKVKKLDEKARRTIEDLQMKFKNTIEALEDYFNQYETIEPAEQKAHLNNVEANIEQFNNTISMVEDCGKRLFMLQSEFKEHTKQVKDTRKVVSKSAIVFASVDPVLVADRKQSAKEPLLIGLFNPKQEIWQPVGRMPNPKSNYAVASNRSQIFIVGGMNNGVWLNSLEMYDKDKNLRRDCNRMRRGRTRTTAGFHNSKLYVAGGYDGGYLASVEIYDLENSDWREGPSLQKARADSAIVSCNGDLFVLGGFNGKEYEEKIEKLNDPAHKFETVGDMQGSRAGFGACAFKGRIYIAGGWSSSSNTLRSVRSYDPLTKKWRDEPSLNKDRKYFTLHATNEAVYAIRGCADSWSLINEVERLDENTGKWEIISCNSQSQQATTGPSSSPQGSSST</sequence>
<keyword evidence="4" id="KW-0862">Zinc</keyword>
<dbReference type="GO" id="GO:0008270">
    <property type="term" value="F:zinc ion binding"/>
    <property type="evidence" value="ECO:0007669"/>
    <property type="project" value="UniProtKB-KW"/>
</dbReference>
<dbReference type="InterPro" id="IPR051746">
    <property type="entry name" value="Kelch_domain_containing_8"/>
</dbReference>
<proteinExistence type="predicted"/>
<dbReference type="Pfam" id="PF01344">
    <property type="entry name" value="Kelch_1"/>
    <property type="match status" value="5"/>
</dbReference>
<reference evidence="9" key="1">
    <citation type="submission" date="2010-08" db="EMBL/GenBank/DDBJ databases">
        <authorList>
            <consortium name="Caenorhabditis japonica Sequencing Consortium"/>
            <person name="Wilson R.K."/>
        </authorList>
    </citation>
    <scope>NUCLEOTIDE SEQUENCE [LARGE SCALE GENOMIC DNA]</scope>
    <source>
        <strain evidence="9">DF5081</strain>
    </source>
</reference>
<feature type="domain" description="RING-type" evidence="7">
    <location>
        <begin position="67"/>
        <end position="98"/>
    </location>
</feature>
<dbReference type="SUPFAM" id="SSF57850">
    <property type="entry name" value="RING/U-box"/>
    <property type="match status" value="1"/>
</dbReference>
<feature type="coiled-coil region" evidence="5">
    <location>
        <begin position="229"/>
        <end position="267"/>
    </location>
</feature>
<keyword evidence="1" id="KW-0880">Kelch repeat</keyword>
<dbReference type="InterPro" id="IPR015915">
    <property type="entry name" value="Kelch-typ_b-propeller"/>
</dbReference>
<evidence type="ECO:0000259" key="7">
    <source>
        <dbReference type="Pfam" id="PF14634"/>
    </source>
</evidence>